<dbReference type="Gene3D" id="3.40.50.1820">
    <property type="entry name" value="alpha/beta hydrolase"/>
    <property type="match status" value="1"/>
</dbReference>
<sequence>MKYKLFCLPYAGGSATVYHRWKRYLHEDIEIHPLELAARGRRMLEPHYLSMHEMLEDLYRHLETSIDDTPFILFGHSMGALIAYELAHMTKQRLKRDPAHLFVSGTYPPHAKKTNVLHLLSDERLQQEIRRLGGTEEELFQREELIQLFLPMLRRDLELVETHNFASKPELIHCDISVLNGVDDPATKDYVLSEWARYSSKSCRVYSFQGGHFFINEQTEQVVSLIHKVISNPVLCSPKRSRG</sequence>
<gene>
    <name evidence="3" type="ORF">EIM92_22050</name>
</gene>
<dbReference type="GO" id="GO:0008610">
    <property type="term" value="P:lipid biosynthetic process"/>
    <property type="evidence" value="ECO:0007669"/>
    <property type="project" value="TreeGrafter"/>
</dbReference>
<evidence type="ECO:0000313" key="4">
    <source>
        <dbReference type="Proteomes" id="UP000273145"/>
    </source>
</evidence>
<dbReference type="PANTHER" id="PTHR11487">
    <property type="entry name" value="THIOESTERASE"/>
    <property type="match status" value="1"/>
</dbReference>
<dbReference type="AlphaFoldDB" id="A0A3Q8S6S3"/>
<dbReference type="PANTHER" id="PTHR11487:SF0">
    <property type="entry name" value="S-ACYL FATTY ACID SYNTHASE THIOESTERASE, MEDIUM CHAIN"/>
    <property type="match status" value="1"/>
</dbReference>
<comment type="similarity">
    <text evidence="1">Belongs to the thioesterase family.</text>
</comment>
<dbReference type="SUPFAM" id="SSF53474">
    <property type="entry name" value="alpha/beta-Hydrolases"/>
    <property type="match status" value="1"/>
</dbReference>
<dbReference type="OrthoDB" id="2213423at2"/>
<dbReference type="InterPro" id="IPR012223">
    <property type="entry name" value="TEII"/>
</dbReference>
<proteinExistence type="inferred from homology"/>
<dbReference type="Proteomes" id="UP000273145">
    <property type="component" value="Chromosome"/>
</dbReference>
<dbReference type="Pfam" id="PF00975">
    <property type="entry name" value="Thioesterase"/>
    <property type="match status" value="1"/>
</dbReference>
<keyword evidence="4" id="KW-1185">Reference proteome</keyword>
<feature type="domain" description="Thioesterase" evidence="2">
    <location>
        <begin position="4"/>
        <end position="228"/>
    </location>
</feature>
<reference evidence="3 4" key="1">
    <citation type="submission" date="2018-11" db="EMBL/GenBank/DDBJ databases">
        <title>Genome sequencing of Paenibacillus lentus DSM25539(T).</title>
        <authorList>
            <person name="Kook J.-K."/>
            <person name="Park S.-N."/>
            <person name="Lim Y.K."/>
        </authorList>
    </citation>
    <scope>NUCLEOTIDE SEQUENCE [LARGE SCALE GENOMIC DNA]</scope>
    <source>
        <strain evidence="3 4">DSM 25539</strain>
    </source>
</reference>
<dbReference type="RefSeq" id="WP_125084684.1">
    <property type="nucleotide sequence ID" value="NZ_CP034248.1"/>
</dbReference>
<accession>A0A3Q8S6S3</accession>
<evidence type="ECO:0000256" key="1">
    <source>
        <dbReference type="ARBA" id="ARBA00007169"/>
    </source>
</evidence>
<dbReference type="InterPro" id="IPR029058">
    <property type="entry name" value="AB_hydrolase_fold"/>
</dbReference>
<dbReference type="EMBL" id="CP034248">
    <property type="protein sequence ID" value="AZK48529.1"/>
    <property type="molecule type" value="Genomic_DNA"/>
</dbReference>
<protein>
    <submittedName>
        <fullName evidence="3">Thioesterase</fullName>
    </submittedName>
</protein>
<dbReference type="InterPro" id="IPR001031">
    <property type="entry name" value="Thioesterase"/>
</dbReference>
<evidence type="ECO:0000313" key="3">
    <source>
        <dbReference type="EMBL" id="AZK48529.1"/>
    </source>
</evidence>
<dbReference type="KEGG" id="plen:EIM92_22050"/>
<name>A0A3Q8S6S3_9BACL</name>
<evidence type="ECO:0000259" key="2">
    <source>
        <dbReference type="Pfam" id="PF00975"/>
    </source>
</evidence>
<organism evidence="3 4">
    <name type="scientific">Paenibacillus lentus</name>
    <dbReference type="NCBI Taxonomy" id="1338368"/>
    <lineage>
        <taxon>Bacteria</taxon>
        <taxon>Bacillati</taxon>
        <taxon>Bacillota</taxon>
        <taxon>Bacilli</taxon>
        <taxon>Bacillales</taxon>
        <taxon>Paenibacillaceae</taxon>
        <taxon>Paenibacillus</taxon>
    </lineage>
</organism>